<evidence type="ECO:0000256" key="13">
    <source>
        <dbReference type="PIRNR" id="PIRNR004930"/>
    </source>
</evidence>
<evidence type="ECO:0000256" key="2">
    <source>
        <dbReference type="ARBA" id="ARBA00007663"/>
    </source>
</evidence>
<keyword evidence="7 13" id="KW-0819">tRNA processing</keyword>
<evidence type="ECO:0000256" key="4">
    <source>
        <dbReference type="ARBA" id="ARBA00015492"/>
    </source>
</evidence>
<dbReference type="EMBL" id="JBHSAO010000011">
    <property type="protein sequence ID" value="MFC4024956.1"/>
    <property type="molecule type" value="Genomic_DNA"/>
</dbReference>
<keyword evidence="8 13" id="KW-0548">Nucleotidyltransferase</keyword>
<protein>
    <recommendedName>
        <fullName evidence="4 13">Threonylcarbamoyl-AMP synthase</fullName>
        <shortName evidence="13">TC-AMP synthase</shortName>
        <ecNumber evidence="3 13">2.7.7.87</ecNumber>
    </recommendedName>
    <alternativeName>
        <fullName evidence="11 13">L-threonylcarbamoyladenylate synthase</fullName>
    </alternativeName>
</protein>
<evidence type="ECO:0000256" key="8">
    <source>
        <dbReference type="ARBA" id="ARBA00022695"/>
    </source>
</evidence>
<reference evidence="16" key="1">
    <citation type="journal article" date="2019" name="Int. J. Syst. Evol. Microbiol.">
        <title>The Global Catalogue of Microorganisms (GCM) 10K type strain sequencing project: providing services to taxonomists for standard genome sequencing and annotation.</title>
        <authorList>
            <consortium name="The Broad Institute Genomics Platform"/>
            <consortium name="The Broad Institute Genome Sequencing Center for Infectious Disease"/>
            <person name="Wu L."/>
            <person name="Ma J."/>
        </authorList>
    </citation>
    <scope>NUCLEOTIDE SEQUENCE [LARGE SCALE GENOMIC DNA]</scope>
    <source>
        <strain evidence="16">IBRC-M 10703</strain>
    </source>
</reference>
<dbReference type="InterPro" id="IPR017945">
    <property type="entry name" value="DHBP_synth_RibB-like_a/b_dom"/>
</dbReference>
<comment type="function">
    <text evidence="13">Required for the formation of a threonylcarbamoyl group on adenosine at position 37 (t(6)A37) in tRNAs that read codons beginning with adenine.</text>
</comment>
<dbReference type="InterPro" id="IPR006070">
    <property type="entry name" value="Sua5-like_dom"/>
</dbReference>
<dbReference type="PANTHER" id="PTHR17490:SF16">
    <property type="entry name" value="THREONYLCARBAMOYL-AMP SYNTHASE"/>
    <property type="match status" value="1"/>
</dbReference>
<evidence type="ECO:0000256" key="5">
    <source>
        <dbReference type="ARBA" id="ARBA00022490"/>
    </source>
</evidence>
<gene>
    <name evidence="15" type="ORF">ACFOUV_14275</name>
</gene>
<evidence type="ECO:0000313" key="16">
    <source>
        <dbReference type="Proteomes" id="UP001595772"/>
    </source>
</evidence>
<keyword evidence="5 13" id="KW-0963">Cytoplasm</keyword>
<accession>A0ABV8H1A6</accession>
<organism evidence="15 16">
    <name type="scientific">Oceanobacillus longus</name>
    <dbReference type="NCBI Taxonomy" id="930120"/>
    <lineage>
        <taxon>Bacteria</taxon>
        <taxon>Bacillati</taxon>
        <taxon>Bacillota</taxon>
        <taxon>Bacilli</taxon>
        <taxon>Bacillales</taxon>
        <taxon>Bacillaceae</taxon>
        <taxon>Oceanobacillus</taxon>
    </lineage>
</organism>
<keyword evidence="6 13" id="KW-0808">Transferase</keyword>
<dbReference type="InterPro" id="IPR050156">
    <property type="entry name" value="TC-AMP_synthase_SUA5"/>
</dbReference>
<dbReference type="SUPFAM" id="SSF55821">
    <property type="entry name" value="YrdC/RibB"/>
    <property type="match status" value="1"/>
</dbReference>
<dbReference type="PROSITE" id="PS51163">
    <property type="entry name" value="YRDC"/>
    <property type="match status" value="1"/>
</dbReference>
<keyword evidence="10 13" id="KW-0067">ATP-binding</keyword>
<sequence>MIDTMRWNIKNNETYNNQAIDEAAELIKQGQAVAFPTETVYGLGADATNEAAVAKIFKAKGRPQDNPLIAHVATVDQLRRLVDNLPVYTEKLIKAFSPGPITYVLPSNGACAQNVTAGLSTIGVRIPDHPVAQALLKKADVPVAAPSANLSGKPSPTMGNHVWDDLNGKISGLLDGGPTGVGLESTVIDCTQDIPIILRPGGITKEQLEAVVHPVMMDPGLANTKEKPKSPGMKYKHYSPEVPLWLVEGTHASIQAIVDQEKFNGNRVGVLASQQTAKQINAEEIISLGENINEIAIHLYEGLRRFKQGDVDIIICEVFTEAGIGQAVMNRLRKAASEYIVK</sequence>
<dbReference type="EC" id="2.7.7.87" evidence="3 13"/>
<name>A0ABV8H1A6_9BACI</name>
<comment type="similarity">
    <text evidence="2 13">Belongs to the SUA5 family.</text>
</comment>
<dbReference type="NCBIfam" id="TIGR00057">
    <property type="entry name" value="L-threonylcarbamoyladenylate synthase"/>
    <property type="match status" value="1"/>
</dbReference>
<dbReference type="InterPro" id="IPR010923">
    <property type="entry name" value="T(6)A37_SUA5"/>
</dbReference>
<dbReference type="GO" id="GO:0061710">
    <property type="term" value="F:L-threonylcarbamoyladenylate synthase"/>
    <property type="evidence" value="ECO:0007669"/>
    <property type="project" value="UniProtKB-EC"/>
</dbReference>
<evidence type="ECO:0000259" key="14">
    <source>
        <dbReference type="PROSITE" id="PS51163"/>
    </source>
</evidence>
<dbReference type="Pfam" id="PF01300">
    <property type="entry name" value="Sua5_yciO_yrdC"/>
    <property type="match status" value="1"/>
</dbReference>
<evidence type="ECO:0000256" key="9">
    <source>
        <dbReference type="ARBA" id="ARBA00022741"/>
    </source>
</evidence>
<keyword evidence="9 13" id="KW-0547">Nucleotide-binding</keyword>
<comment type="catalytic activity">
    <reaction evidence="12 13">
        <text>L-threonine + hydrogencarbonate + ATP = L-threonylcarbamoyladenylate + diphosphate + H2O</text>
        <dbReference type="Rhea" id="RHEA:36407"/>
        <dbReference type="ChEBI" id="CHEBI:15377"/>
        <dbReference type="ChEBI" id="CHEBI:17544"/>
        <dbReference type="ChEBI" id="CHEBI:30616"/>
        <dbReference type="ChEBI" id="CHEBI:33019"/>
        <dbReference type="ChEBI" id="CHEBI:57926"/>
        <dbReference type="ChEBI" id="CHEBI:73682"/>
        <dbReference type="EC" id="2.7.7.87"/>
    </reaction>
</comment>
<evidence type="ECO:0000256" key="6">
    <source>
        <dbReference type="ARBA" id="ARBA00022679"/>
    </source>
</evidence>
<keyword evidence="16" id="KW-1185">Reference proteome</keyword>
<feature type="domain" description="YrdC-like" evidence="14">
    <location>
        <begin position="17"/>
        <end position="203"/>
    </location>
</feature>
<dbReference type="PIRSF" id="PIRSF004930">
    <property type="entry name" value="Tln_factor_SUA5"/>
    <property type="match status" value="1"/>
</dbReference>
<evidence type="ECO:0000256" key="7">
    <source>
        <dbReference type="ARBA" id="ARBA00022694"/>
    </source>
</evidence>
<dbReference type="InterPro" id="IPR005145">
    <property type="entry name" value="Sua5_C"/>
</dbReference>
<evidence type="ECO:0000256" key="1">
    <source>
        <dbReference type="ARBA" id="ARBA00004496"/>
    </source>
</evidence>
<evidence type="ECO:0000313" key="15">
    <source>
        <dbReference type="EMBL" id="MFC4024956.1"/>
    </source>
</evidence>
<proteinExistence type="inferred from homology"/>
<evidence type="ECO:0000256" key="11">
    <source>
        <dbReference type="ARBA" id="ARBA00029774"/>
    </source>
</evidence>
<dbReference type="Proteomes" id="UP001595772">
    <property type="component" value="Unassembled WGS sequence"/>
</dbReference>
<dbReference type="Gene3D" id="3.40.50.11030">
    <property type="entry name" value="Threonylcarbamoyl-AMP synthase, C-terminal domain"/>
    <property type="match status" value="1"/>
</dbReference>
<dbReference type="PANTHER" id="PTHR17490">
    <property type="entry name" value="SUA5"/>
    <property type="match status" value="1"/>
</dbReference>
<dbReference type="Gene3D" id="3.90.870.10">
    <property type="entry name" value="DHBP synthase"/>
    <property type="match status" value="1"/>
</dbReference>
<evidence type="ECO:0000256" key="3">
    <source>
        <dbReference type="ARBA" id="ARBA00012584"/>
    </source>
</evidence>
<dbReference type="InterPro" id="IPR038385">
    <property type="entry name" value="Sua5/YwlC_C"/>
</dbReference>
<evidence type="ECO:0000256" key="12">
    <source>
        <dbReference type="ARBA" id="ARBA00048366"/>
    </source>
</evidence>
<comment type="subcellular location">
    <subcellularLocation>
        <location evidence="1 13">Cytoplasm</location>
    </subcellularLocation>
</comment>
<dbReference type="Pfam" id="PF03481">
    <property type="entry name" value="Sua5_C"/>
    <property type="match status" value="1"/>
</dbReference>
<comment type="caution">
    <text evidence="15">The sequence shown here is derived from an EMBL/GenBank/DDBJ whole genome shotgun (WGS) entry which is preliminary data.</text>
</comment>
<evidence type="ECO:0000256" key="10">
    <source>
        <dbReference type="ARBA" id="ARBA00022840"/>
    </source>
</evidence>
<dbReference type="RefSeq" id="WP_379497457.1">
    <property type="nucleotide sequence ID" value="NZ_JBHSAO010000011.1"/>
</dbReference>